<feature type="compositionally biased region" description="Low complexity" evidence="1">
    <location>
        <begin position="129"/>
        <end position="138"/>
    </location>
</feature>
<sequence>MEQKEVKNLNKTKKVMAGISATALLMSAAACNNQQTLPDKGSSPAGNGQDWSAAGDQDIPPVPEGTDCSDWKWDDKEGVWSCDDQRSSYFGHYFFAGMFFANRSMLYRSNDYMKYKDSSSFKGARLDSNFKNSSPKGSSGFGSGSRSTTGG</sequence>
<dbReference type="Proteomes" id="UP000032512">
    <property type="component" value="Unassembled WGS sequence"/>
</dbReference>
<dbReference type="PROSITE" id="PS51257">
    <property type="entry name" value="PROKAR_LIPOPROTEIN"/>
    <property type="match status" value="1"/>
</dbReference>
<dbReference type="OrthoDB" id="2666077at2"/>
<evidence type="ECO:0000313" key="3">
    <source>
        <dbReference type="Proteomes" id="UP000032512"/>
    </source>
</evidence>
<evidence type="ECO:0000313" key="2">
    <source>
        <dbReference type="EMBL" id="KIY21376.1"/>
    </source>
</evidence>
<evidence type="ECO:0000256" key="1">
    <source>
        <dbReference type="SAM" id="MobiDB-lite"/>
    </source>
</evidence>
<feature type="compositionally biased region" description="Gly residues" evidence="1">
    <location>
        <begin position="139"/>
        <end position="151"/>
    </location>
</feature>
<feature type="region of interest" description="Disordered" evidence="1">
    <location>
        <begin position="123"/>
        <end position="151"/>
    </location>
</feature>
<name>A0A0D6Z8Q2_9BACI</name>
<comment type="caution">
    <text evidence="2">The sequence shown here is derived from an EMBL/GenBank/DDBJ whole genome shotgun (WGS) entry which is preliminary data.</text>
</comment>
<dbReference type="EMBL" id="JXIQ01000109">
    <property type="protein sequence ID" value="KIY21376.1"/>
    <property type="molecule type" value="Genomic_DNA"/>
</dbReference>
<gene>
    <name evidence="2" type="ORF">UB32_14115</name>
</gene>
<reference evidence="2 3" key="1">
    <citation type="submission" date="2015-01" db="EMBL/GenBank/DDBJ databases">
        <title>Draft genome sequences of the supercritical CO2 tolerant bacteria Bacillus subterraneus MITOT1 and Bacillus cereus MIT0214.</title>
        <authorList>
            <person name="Peet K.C."/>
            <person name="Thompson J.R."/>
        </authorList>
    </citation>
    <scope>NUCLEOTIDE SEQUENCE [LARGE SCALE GENOMIC DNA]</scope>
    <source>
        <strain evidence="2 3">MITOT1</strain>
    </source>
</reference>
<accession>A0A0D6Z8Q2</accession>
<dbReference type="PATRIC" id="fig|285983.3.peg.1678"/>
<keyword evidence="3" id="KW-1185">Reference proteome</keyword>
<evidence type="ECO:0008006" key="4">
    <source>
        <dbReference type="Google" id="ProtNLM"/>
    </source>
</evidence>
<dbReference type="AlphaFoldDB" id="A0A0D6Z8Q2"/>
<proteinExistence type="predicted"/>
<feature type="region of interest" description="Disordered" evidence="1">
    <location>
        <begin position="35"/>
        <end position="70"/>
    </location>
</feature>
<organism evidence="2 3">
    <name type="scientific">Mesobacillus subterraneus</name>
    <dbReference type="NCBI Taxonomy" id="285983"/>
    <lineage>
        <taxon>Bacteria</taxon>
        <taxon>Bacillati</taxon>
        <taxon>Bacillota</taxon>
        <taxon>Bacilli</taxon>
        <taxon>Bacillales</taxon>
        <taxon>Bacillaceae</taxon>
        <taxon>Mesobacillus</taxon>
    </lineage>
</organism>
<protein>
    <recommendedName>
        <fullName evidence="4">Aminotransferase yhxA</fullName>
    </recommendedName>
</protein>